<keyword evidence="2" id="KW-1185">Reference proteome</keyword>
<name>A0ACC1T4E9_9APHY</name>
<evidence type="ECO:0000313" key="2">
    <source>
        <dbReference type="Proteomes" id="UP001148662"/>
    </source>
</evidence>
<dbReference type="EMBL" id="JANHOG010000582">
    <property type="protein sequence ID" value="KAJ3553075.1"/>
    <property type="molecule type" value="Genomic_DNA"/>
</dbReference>
<dbReference type="Proteomes" id="UP001148662">
    <property type="component" value="Unassembled WGS sequence"/>
</dbReference>
<comment type="caution">
    <text evidence="1">The sequence shown here is derived from an EMBL/GenBank/DDBJ whole genome shotgun (WGS) entry which is preliminary data.</text>
</comment>
<organism evidence="1 2">
    <name type="scientific">Phlebia brevispora</name>
    <dbReference type="NCBI Taxonomy" id="194682"/>
    <lineage>
        <taxon>Eukaryota</taxon>
        <taxon>Fungi</taxon>
        <taxon>Dikarya</taxon>
        <taxon>Basidiomycota</taxon>
        <taxon>Agaricomycotina</taxon>
        <taxon>Agaricomycetes</taxon>
        <taxon>Polyporales</taxon>
        <taxon>Meruliaceae</taxon>
        <taxon>Phlebia</taxon>
    </lineage>
</organism>
<evidence type="ECO:0000313" key="1">
    <source>
        <dbReference type="EMBL" id="KAJ3553075.1"/>
    </source>
</evidence>
<gene>
    <name evidence="1" type="ORF">NM688_g3812</name>
</gene>
<proteinExistence type="predicted"/>
<protein>
    <submittedName>
        <fullName evidence="1">Uncharacterized protein</fullName>
    </submittedName>
</protein>
<reference evidence="1" key="1">
    <citation type="submission" date="2022-07" db="EMBL/GenBank/DDBJ databases">
        <title>Genome Sequence of Phlebia brevispora.</title>
        <authorList>
            <person name="Buettner E."/>
        </authorList>
    </citation>
    <scope>NUCLEOTIDE SEQUENCE</scope>
    <source>
        <strain evidence="1">MPL23</strain>
    </source>
</reference>
<accession>A0ACC1T4E9</accession>
<sequence length="300" mass="33834">MYEAQLPIVYGIYVALALAAYEHVITLESEYEFVWRRKWTVATWLFIANRYTLLACVIFQSAPYSAQSFLSFLYNMPLIISALFSALRVFALLGYGYLPAGCVFLLGMTQVVINLYESAHAAYNYVDGPLFGSSCFPSSRLPVSTRLQQAARVDVRTGFGLALIEYGTLFFVALCVMNILALGKIFTPFSGLLVGDTTVFIFMLPNILLSRFLINLRHIEYPASSTVPRFSQFSVPNFRVPSLPEDQEDREYRCEAAFCEECSNRLREYRDPRDSDRDISGVLHAVGDDSNTLEVSRDIA</sequence>